<keyword evidence="3" id="KW-0133">Cell shape</keyword>
<dbReference type="CDD" id="cd22533">
    <property type="entry name" value="KH-II_YlqC-like"/>
    <property type="match status" value="1"/>
</dbReference>
<keyword evidence="3" id="KW-0961">Cell wall biogenesis/degradation</keyword>
<gene>
    <name evidence="3" type="primary">khpA</name>
    <name evidence="4" type="ORF">KTT_21880</name>
</gene>
<dbReference type="Pfam" id="PF13083">
    <property type="entry name" value="KH_KhpA-B"/>
    <property type="match status" value="1"/>
</dbReference>
<dbReference type="GO" id="GO:0071555">
    <property type="term" value="P:cell wall organization"/>
    <property type="evidence" value="ECO:0007669"/>
    <property type="project" value="UniProtKB-KW"/>
</dbReference>
<dbReference type="EMBL" id="BIFR01000001">
    <property type="protein sequence ID" value="GCE12329.1"/>
    <property type="molecule type" value="Genomic_DNA"/>
</dbReference>
<reference evidence="5" key="1">
    <citation type="submission" date="2018-12" db="EMBL/GenBank/DDBJ databases">
        <title>Tengunoibacter tsumagoiensis gen. nov., sp. nov., Dictyobacter kobayashii sp. nov., D. alpinus sp. nov., and D. joshuensis sp. nov. and description of Dictyobacteraceae fam. nov. within the order Ktedonobacterales isolated from Tengu-no-mugimeshi.</title>
        <authorList>
            <person name="Wang C.M."/>
            <person name="Zheng Y."/>
            <person name="Sakai Y."/>
            <person name="Toyoda A."/>
            <person name="Minakuchi Y."/>
            <person name="Abe K."/>
            <person name="Yokota A."/>
            <person name="Yabe S."/>
        </authorList>
    </citation>
    <scope>NUCLEOTIDE SEQUENCE [LARGE SCALE GENOMIC DNA]</scope>
    <source>
        <strain evidence="5">Uno3</strain>
    </source>
</reference>
<keyword evidence="2 3" id="KW-0694">RNA-binding</keyword>
<comment type="function">
    <text evidence="3">A probable RNA chaperone. Forms a complex with KhpB which binds to cellular RNA and controls its expression. Plays a role in peptidoglycan (PG) homeostasis and cell length regulation.</text>
</comment>
<dbReference type="PANTHER" id="PTHR34654:SF1">
    <property type="entry name" value="RNA-BINDING PROTEIN KHPA"/>
    <property type="match status" value="1"/>
</dbReference>
<name>A0A401ZZR9_9CHLR</name>
<comment type="similarity">
    <text evidence="3">Belongs to the KhpA RNA-binding protein family.</text>
</comment>
<proteinExistence type="inferred from homology"/>
<dbReference type="GO" id="GO:0009252">
    <property type="term" value="P:peptidoglycan biosynthetic process"/>
    <property type="evidence" value="ECO:0007669"/>
    <property type="project" value="UniProtKB-UniRule"/>
</dbReference>
<accession>A0A401ZZR9</accession>
<comment type="subcellular location">
    <subcellularLocation>
        <location evidence="3">Cytoplasm</location>
    </subcellularLocation>
</comment>
<keyword evidence="3" id="KW-0143">Chaperone</keyword>
<dbReference type="HAMAP" id="MF_00088">
    <property type="entry name" value="KhpA"/>
    <property type="match status" value="1"/>
</dbReference>
<organism evidence="4 5">
    <name type="scientific">Tengunoibacter tsumagoiensis</name>
    <dbReference type="NCBI Taxonomy" id="2014871"/>
    <lineage>
        <taxon>Bacteria</taxon>
        <taxon>Bacillati</taxon>
        <taxon>Chloroflexota</taxon>
        <taxon>Ktedonobacteria</taxon>
        <taxon>Ktedonobacterales</taxon>
        <taxon>Dictyobacteraceae</taxon>
        <taxon>Tengunoibacter</taxon>
    </lineage>
</organism>
<dbReference type="OrthoDB" id="9812389at2"/>
<evidence type="ECO:0000256" key="1">
    <source>
        <dbReference type="ARBA" id="ARBA00022490"/>
    </source>
</evidence>
<comment type="caution">
    <text evidence="4">The sequence shown here is derived from an EMBL/GenBank/DDBJ whole genome shotgun (WGS) entry which is preliminary data.</text>
</comment>
<keyword evidence="1 3" id="KW-0963">Cytoplasm</keyword>
<dbReference type="PANTHER" id="PTHR34654">
    <property type="entry name" value="UPF0109 PROTEIN SCO5592"/>
    <property type="match status" value="1"/>
</dbReference>
<evidence type="ECO:0000313" key="4">
    <source>
        <dbReference type="EMBL" id="GCE12329.1"/>
    </source>
</evidence>
<sequence>MRKLIEYIAQSLVDDPSAVQVQEVRNDRNALVLELHVASDDFGKVIGRQGRVAKAMRTLLRAGGTREGRHTSLEIL</sequence>
<protein>
    <recommendedName>
        <fullName evidence="3">RNA-binding protein KhpA</fullName>
    </recommendedName>
    <alternativeName>
        <fullName evidence="3">KH-domain protein A</fullName>
    </alternativeName>
</protein>
<dbReference type="Gene3D" id="3.30.300.20">
    <property type="match status" value="1"/>
</dbReference>
<dbReference type="RefSeq" id="WP_126579962.1">
    <property type="nucleotide sequence ID" value="NZ_BIFR01000001.1"/>
</dbReference>
<evidence type="ECO:0000256" key="2">
    <source>
        <dbReference type="ARBA" id="ARBA00022884"/>
    </source>
</evidence>
<dbReference type="GO" id="GO:0008360">
    <property type="term" value="P:regulation of cell shape"/>
    <property type="evidence" value="ECO:0007669"/>
    <property type="project" value="UniProtKB-KW"/>
</dbReference>
<dbReference type="Proteomes" id="UP000287352">
    <property type="component" value="Unassembled WGS sequence"/>
</dbReference>
<keyword evidence="5" id="KW-1185">Reference proteome</keyword>
<dbReference type="SUPFAM" id="SSF54814">
    <property type="entry name" value="Prokaryotic type KH domain (KH-domain type II)"/>
    <property type="match status" value="1"/>
</dbReference>
<dbReference type="GO" id="GO:0003723">
    <property type="term" value="F:RNA binding"/>
    <property type="evidence" value="ECO:0007669"/>
    <property type="project" value="UniProtKB-UniRule"/>
</dbReference>
<comment type="subunit">
    <text evidence="3">Forms a complex with KhpB.</text>
</comment>
<evidence type="ECO:0000256" key="3">
    <source>
        <dbReference type="HAMAP-Rule" id="MF_00088"/>
    </source>
</evidence>
<dbReference type="InterPro" id="IPR009019">
    <property type="entry name" value="KH_sf_prok-type"/>
</dbReference>
<dbReference type="InterPro" id="IPR020627">
    <property type="entry name" value="KhpA"/>
</dbReference>
<dbReference type="InterPro" id="IPR015946">
    <property type="entry name" value="KH_dom-like_a/b"/>
</dbReference>
<evidence type="ECO:0000313" key="5">
    <source>
        <dbReference type="Proteomes" id="UP000287352"/>
    </source>
</evidence>
<dbReference type="GO" id="GO:0005737">
    <property type="term" value="C:cytoplasm"/>
    <property type="evidence" value="ECO:0007669"/>
    <property type="project" value="UniProtKB-SubCell"/>
</dbReference>
<dbReference type="AlphaFoldDB" id="A0A401ZZR9"/>